<evidence type="ECO:0000256" key="2">
    <source>
        <dbReference type="ARBA" id="ARBA00003314"/>
    </source>
</evidence>
<dbReference type="Pfam" id="PF09334">
    <property type="entry name" value="tRNA-synt_1g"/>
    <property type="match status" value="1"/>
</dbReference>
<dbReference type="PANTHER" id="PTHR43326:SF1">
    <property type="entry name" value="METHIONINE--TRNA LIGASE, MITOCHONDRIAL"/>
    <property type="match status" value="1"/>
</dbReference>
<dbReference type="CDD" id="cd00814">
    <property type="entry name" value="MetRS_core"/>
    <property type="match status" value="1"/>
</dbReference>
<comment type="similarity">
    <text evidence="10">Belongs to the class-I aminoacyl-tRNA synthetase family. MetG type 2B subfamily.</text>
</comment>
<dbReference type="FunFam" id="2.170.220.10:FF:000002">
    <property type="entry name" value="Methionine--tRNA ligase"/>
    <property type="match status" value="1"/>
</dbReference>
<dbReference type="InterPro" id="IPR023457">
    <property type="entry name" value="Met-tRNA_synth_2"/>
</dbReference>
<evidence type="ECO:0000256" key="4">
    <source>
        <dbReference type="ARBA" id="ARBA00022723"/>
    </source>
</evidence>
<comment type="cofactor">
    <cofactor evidence="1">
        <name>Zn(2+)</name>
        <dbReference type="ChEBI" id="CHEBI:29105"/>
    </cofactor>
</comment>
<evidence type="ECO:0000256" key="6">
    <source>
        <dbReference type="ARBA" id="ARBA00022833"/>
    </source>
</evidence>
<keyword evidence="3 10" id="KW-0436">Ligase</keyword>
<feature type="domain" description="Methionyl-tRNA synthetase anticodon-binding" evidence="13">
    <location>
        <begin position="393"/>
        <end position="478"/>
    </location>
</feature>
<dbReference type="InterPro" id="IPR041872">
    <property type="entry name" value="Anticodon_Met"/>
</dbReference>
<dbReference type="Gene3D" id="2.170.220.10">
    <property type="match status" value="1"/>
</dbReference>
<organism evidence="14 15">
    <name type="scientific">Candidatus Neoehrlichia procyonis str. RAC413</name>
    <dbReference type="NCBI Taxonomy" id="1359163"/>
    <lineage>
        <taxon>Bacteria</taxon>
        <taxon>Pseudomonadati</taxon>
        <taxon>Pseudomonadota</taxon>
        <taxon>Alphaproteobacteria</taxon>
        <taxon>Rickettsiales</taxon>
        <taxon>Anaplasmataceae</taxon>
        <taxon>Candidatus Neoehrlichia</taxon>
    </lineage>
</organism>
<feature type="short sequence motif" description="'KMSKS' region" evidence="10">
    <location>
        <begin position="300"/>
        <end position="304"/>
    </location>
</feature>
<dbReference type="GO" id="GO:0005737">
    <property type="term" value="C:cytoplasm"/>
    <property type="evidence" value="ECO:0007669"/>
    <property type="project" value="UniProtKB-SubCell"/>
</dbReference>
<evidence type="ECO:0000256" key="5">
    <source>
        <dbReference type="ARBA" id="ARBA00022741"/>
    </source>
</evidence>
<dbReference type="SUPFAM" id="SSF52374">
    <property type="entry name" value="Nucleotidylyl transferase"/>
    <property type="match status" value="1"/>
</dbReference>
<dbReference type="Gene3D" id="1.10.730.10">
    <property type="entry name" value="Isoleucyl-tRNA Synthetase, Domain 1"/>
    <property type="match status" value="1"/>
</dbReference>
<comment type="subunit">
    <text evidence="10">Monomer.</text>
</comment>
<dbReference type="InterPro" id="IPR009080">
    <property type="entry name" value="tRNAsynth_Ia_anticodon-bd"/>
</dbReference>
<dbReference type="InterPro" id="IPR014758">
    <property type="entry name" value="Met-tRNA_synth"/>
</dbReference>
<dbReference type="NCBIfam" id="TIGR00398">
    <property type="entry name" value="metG"/>
    <property type="match status" value="1"/>
</dbReference>
<proteinExistence type="inferred from homology"/>
<dbReference type="InterPro" id="IPR033911">
    <property type="entry name" value="MetRS_core"/>
</dbReference>
<evidence type="ECO:0000313" key="14">
    <source>
        <dbReference type="EMBL" id="KJV69526.1"/>
    </source>
</evidence>
<dbReference type="SUPFAM" id="SSF47323">
    <property type="entry name" value="Anticodon-binding domain of a subclass of class I aminoacyl-tRNA synthetases"/>
    <property type="match status" value="1"/>
</dbReference>
<comment type="function">
    <text evidence="2 10">Is required not only for elongation of protein synthesis but also for the initiation of all mRNA translation through initiator tRNA(fMet) aminoacylation.</text>
</comment>
<dbReference type="PANTHER" id="PTHR43326">
    <property type="entry name" value="METHIONYL-TRNA SYNTHETASE"/>
    <property type="match status" value="1"/>
</dbReference>
<dbReference type="EC" id="6.1.1.10" evidence="10"/>
<keyword evidence="6" id="KW-0862">Zinc</keyword>
<feature type="domain" description="Methionyl/Leucyl tRNA synthetase" evidence="12">
    <location>
        <begin position="140"/>
        <end position="363"/>
    </location>
</feature>
<evidence type="ECO:0000313" key="15">
    <source>
        <dbReference type="Proteomes" id="UP000033562"/>
    </source>
</evidence>
<keyword evidence="8 10" id="KW-0648">Protein biosynthesis</keyword>
<dbReference type="Gene3D" id="3.40.50.620">
    <property type="entry name" value="HUPs"/>
    <property type="match status" value="1"/>
</dbReference>
<evidence type="ECO:0000259" key="13">
    <source>
        <dbReference type="Pfam" id="PF19303"/>
    </source>
</evidence>
<keyword evidence="15" id="KW-1185">Reference proteome</keyword>
<dbReference type="PATRIC" id="fig|1359163.3.peg.891"/>
<dbReference type="OrthoDB" id="9810191at2"/>
<dbReference type="Pfam" id="PF19303">
    <property type="entry name" value="Anticodon_3"/>
    <property type="match status" value="1"/>
</dbReference>
<dbReference type="CDD" id="cd07957">
    <property type="entry name" value="Anticodon_Ia_Met"/>
    <property type="match status" value="1"/>
</dbReference>
<dbReference type="NCBIfam" id="NF008900">
    <property type="entry name" value="PRK12267.1"/>
    <property type="match status" value="1"/>
</dbReference>
<protein>
    <recommendedName>
        <fullName evidence="10">Methionine--tRNA ligase</fullName>
        <ecNumber evidence="10">6.1.1.10</ecNumber>
    </recommendedName>
    <alternativeName>
        <fullName evidence="10">Methionyl-tRNA synthetase</fullName>
        <shortName evidence="10">MetRS</shortName>
    </alternativeName>
</protein>
<keyword evidence="5 10" id="KW-0547">Nucleotide-binding</keyword>
<dbReference type="GO" id="GO:0004825">
    <property type="term" value="F:methionine-tRNA ligase activity"/>
    <property type="evidence" value="ECO:0007669"/>
    <property type="project" value="UniProtKB-UniRule"/>
</dbReference>
<keyword evidence="4" id="KW-0479">Metal-binding</keyword>
<evidence type="ECO:0000259" key="11">
    <source>
        <dbReference type="Pfam" id="PF01406"/>
    </source>
</evidence>
<dbReference type="InterPro" id="IPR032678">
    <property type="entry name" value="tRNA-synt_1_cat_dom"/>
</dbReference>
<evidence type="ECO:0000256" key="8">
    <source>
        <dbReference type="ARBA" id="ARBA00022917"/>
    </source>
</evidence>
<evidence type="ECO:0000256" key="3">
    <source>
        <dbReference type="ARBA" id="ARBA00022598"/>
    </source>
</evidence>
<feature type="domain" description="tRNA synthetases class I catalytic" evidence="11">
    <location>
        <begin position="15"/>
        <end position="122"/>
    </location>
</feature>
<dbReference type="HAMAP" id="MF_01228">
    <property type="entry name" value="Met_tRNA_synth_type2"/>
    <property type="match status" value="1"/>
</dbReference>
<dbReference type="RefSeq" id="WP_045809214.1">
    <property type="nucleotide sequence ID" value="NZ_LANX01000001.1"/>
</dbReference>
<dbReference type="AlphaFoldDB" id="A0A0F3NP32"/>
<sequence>MEKKYFYVTTPVYYVNDVPHIGHLYTTLICDVMARFMRLNGYAVKFVTGTDEHGYKIHKAAEKNGICVKDFVDNNSAVFKNLANVMKCSYDDFIRTTEKRHKDAVCCLWQRLCDYNQVYLGRYSGWYAVRDEAFYHERELVNNRAPTGAEVEWIEEPSYFFKLSEWKDALLDFYNNNPNFITPKHRLNEVIAFVKSGLKDLSISRQGLLWGIGVPNDEKHVIYVWVDALSNYLTALGFPDILRKEYQQYWNNVNSLSVHVIGKDILKFHAVYWPAILMAAKLPLPKKILAHGWWINEGQKISKSVGNIIEPFKLIKEFGIDQIRYFLIKEIPIGNDGNFSRQNVINCINYELANNIGNLVHRTVTFIHRECGGFIPEVDISLFNDKESLPDYQDILNQVKNYMLHYDLYEIIKFIMCMSSTANEYIAERAPWQLCKTDRKRMEAVLYKLVEYIRCIGILLQPIMPDTATKILDQIAISADKRCFNSLLIRSSMRSKLPDSWPIFQKYE</sequence>
<dbReference type="EMBL" id="LANX01000001">
    <property type="protein sequence ID" value="KJV69526.1"/>
    <property type="molecule type" value="Genomic_DNA"/>
</dbReference>
<comment type="caution">
    <text evidence="14">The sequence shown here is derived from an EMBL/GenBank/DDBJ whole genome shotgun (WGS) entry which is preliminary data.</text>
</comment>
<feature type="short sequence motif" description="'HIGH' region" evidence="10">
    <location>
        <begin position="13"/>
        <end position="23"/>
    </location>
</feature>
<keyword evidence="9 10" id="KW-0030">Aminoacyl-tRNA synthetase</keyword>
<dbReference type="Proteomes" id="UP000033562">
    <property type="component" value="Unassembled WGS sequence"/>
</dbReference>
<dbReference type="GO" id="GO:0005524">
    <property type="term" value="F:ATP binding"/>
    <property type="evidence" value="ECO:0007669"/>
    <property type="project" value="UniProtKB-UniRule"/>
</dbReference>
<dbReference type="STRING" id="1359163.NLO413_0919"/>
<dbReference type="GO" id="GO:0046872">
    <property type="term" value="F:metal ion binding"/>
    <property type="evidence" value="ECO:0007669"/>
    <property type="project" value="UniProtKB-KW"/>
</dbReference>
<evidence type="ECO:0000256" key="1">
    <source>
        <dbReference type="ARBA" id="ARBA00001947"/>
    </source>
</evidence>
<keyword evidence="7 10" id="KW-0067">ATP-binding</keyword>
<dbReference type="PRINTS" id="PR01041">
    <property type="entry name" value="TRNASYNTHMET"/>
</dbReference>
<evidence type="ECO:0000259" key="12">
    <source>
        <dbReference type="Pfam" id="PF09334"/>
    </source>
</evidence>
<evidence type="ECO:0000256" key="7">
    <source>
        <dbReference type="ARBA" id="ARBA00022840"/>
    </source>
</evidence>
<comment type="caution">
    <text evidence="10">Lacks conserved residue(s) required for the propagation of feature annotation.</text>
</comment>
<evidence type="ECO:0000256" key="10">
    <source>
        <dbReference type="HAMAP-Rule" id="MF_01228"/>
    </source>
</evidence>
<accession>A0A0F3NP32</accession>
<keyword evidence="10" id="KW-0963">Cytoplasm</keyword>
<dbReference type="InterPro" id="IPR015413">
    <property type="entry name" value="Methionyl/Leucyl_tRNA_Synth"/>
</dbReference>
<comment type="catalytic activity">
    <reaction evidence="10">
        <text>tRNA(Met) + L-methionine + ATP = L-methionyl-tRNA(Met) + AMP + diphosphate</text>
        <dbReference type="Rhea" id="RHEA:13481"/>
        <dbReference type="Rhea" id="RHEA-COMP:9667"/>
        <dbReference type="Rhea" id="RHEA-COMP:9698"/>
        <dbReference type="ChEBI" id="CHEBI:30616"/>
        <dbReference type="ChEBI" id="CHEBI:33019"/>
        <dbReference type="ChEBI" id="CHEBI:57844"/>
        <dbReference type="ChEBI" id="CHEBI:78442"/>
        <dbReference type="ChEBI" id="CHEBI:78530"/>
        <dbReference type="ChEBI" id="CHEBI:456215"/>
        <dbReference type="EC" id="6.1.1.10"/>
    </reaction>
</comment>
<dbReference type="Pfam" id="PF01406">
    <property type="entry name" value="tRNA-synt_1e"/>
    <property type="match status" value="1"/>
</dbReference>
<dbReference type="GO" id="GO:0006431">
    <property type="term" value="P:methionyl-tRNA aminoacylation"/>
    <property type="evidence" value="ECO:0007669"/>
    <property type="project" value="UniProtKB-UniRule"/>
</dbReference>
<reference evidence="14 15" key="1">
    <citation type="submission" date="2015-02" db="EMBL/GenBank/DDBJ databases">
        <title>Genome Sequencing of Rickettsiales.</title>
        <authorList>
            <person name="Daugherty S.C."/>
            <person name="Su Q."/>
            <person name="Abolude K."/>
            <person name="Beier-Sexton M."/>
            <person name="Carlyon J.A."/>
            <person name="Carter R."/>
            <person name="Day N.P."/>
            <person name="Dumler S.J."/>
            <person name="Dyachenko V."/>
            <person name="Godinez A."/>
            <person name="Kurtti T.J."/>
            <person name="Lichay M."/>
            <person name="Mullins K.E."/>
            <person name="Ott S."/>
            <person name="Pappas-Brown V."/>
            <person name="Paris D.H."/>
            <person name="Patel P."/>
            <person name="Richards A.L."/>
            <person name="Sadzewicz L."/>
            <person name="Sears K."/>
            <person name="Seidman D."/>
            <person name="Sengamalay N."/>
            <person name="Stenos J."/>
            <person name="Tallon L.J."/>
            <person name="Vincent G."/>
            <person name="Fraser C.M."/>
            <person name="Munderloh U."/>
            <person name="Dunning-Hotopp J.C."/>
        </authorList>
    </citation>
    <scope>NUCLEOTIDE SEQUENCE [LARGE SCALE GENOMIC DNA]</scope>
    <source>
        <strain evidence="14 15">RAC413</strain>
    </source>
</reference>
<evidence type="ECO:0000256" key="9">
    <source>
        <dbReference type="ARBA" id="ARBA00023146"/>
    </source>
</evidence>
<comment type="subcellular location">
    <subcellularLocation>
        <location evidence="10">Cytoplasm</location>
    </subcellularLocation>
</comment>
<gene>
    <name evidence="10 14" type="primary">metG</name>
    <name evidence="14" type="ORF">NLO413_0919</name>
</gene>
<name>A0A0F3NP32_9RICK</name>
<dbReference type="InterPro" id="IPR014729">
    <property type="entry name" value="Rossmann-like_a/b/a_fold"/>
</dbReference>